<keyword evidence="4" id="KW-1185">Reference proteome</keyword>
<protein>
    <submittedName>
        <fullName evidence="3">Uncharacterized protein</fullName>
    </submittedName>
</protein>
<feature type="region of interest" description="Disordered" evidence="2">
    <location>
        <begin position="235"/>
        <end position="263"/>
    </location>
</feature>
<keyword evidence="1" id="KW-0175">Coiled coil</keyword>
<evidence type="ECO:0000313" key="4">
    <source>
        <dbReference type="Proteomes" id="UP001430848"/>
    </source>
</evidence>
<evidence type="ECO:0000256" key="2">
    <source>
        <dbReference type="SAM" id="MobiDB-lite"/>
    </source>
</evidence>
<comment type="caution">
    <text evidence="3">The sequence shown here is derived from an EMBL/GenBank/DDBJ whole genome shotgun (WGS) entry which is preliminary data.</text>
</comment>
<gene>
    <name evidence="3" type="ORF">SLS63_012239</name>
</gene>
<organism evidence="3 4">
    <name type="scientific">Diaporthe eres</name>
    <name type="common">Phomopsis oblonga</name>
    <dbReference type="NCBI Taxonomy" id="83184"/>
    <lineage>
        <taxon>Eukaryota</taxon>
        <taxon>Fungi</taxon>
        <taxon>Dikarya</taxon>
        <taxon>Ascomycota</taxon>
        <taxon>Pezizomycotina</taxon>
        <taxon>Sordariomycetes</taxon>
        <taxon>Sordariomycetidae</taxon>
        <taxon>Diaporthales</taxon>
        <taxon>Diaporthaceae</taxon>
        <taxon>Diaporthe</taxon>
        <taxon>Diaporthe eres species complex</taxon>
    </lineage>
</organism>
<feature type="coiled-coil region" evidence="1">
    <location>
        <begin position="196"/>
        <end position="223"/>
    </location>
</feature>
<accession>A0ABR1NRZ3</accession>
<feature type="compositionally biased region" description="Basic residues" evidence="2">
    <location>
        <begin position="235"/>
        <end position="245"/>
    </location>
</feature>
<evidence type="ECO:0000313" key="3">
    <source>
        <dbReference type="EMBL" id="KAK7712950.1"/>
    </source>
</evidence>
<proteinExistence type="predicted"/>
<name>A0ABR1NRZ3_DIAER</name>
<sequence length="288" mass="32326">MPSKPQFALGDQISGVFAEVCHKNGIIHCWLQWKFEIAVLSDATSPFTIDTKSDALCGLKAGVSKVVFTIDFDQNNPNVINYVKFSEFYTNSSKKHFIVTQTSIDHVHEDTGCNLWLEVPPSALHEDISAVVNLWKVQICCDGWKDFLPANPATQLEKSHRVVSEGNAQWLKKQLIRREGVLEHNNTELAARNKDIESLTTQVNELSMQLVEAQKKLEDSQSLSLAPAKKRKLLTPQSRARKAPKTARTAPEKSFATGFVGRAEQFETPTKEAKFVLKDFQPDDPFVD</sequence>
<reference evidence="3 4" key="1">
    <citation type="submission" date="2024-02" db="EMBL/GenBank/DDBJ databases">
        <title>De novo assembly and annotation of 12 fungi associated with fruit tree decline syndrome in Ontario, Canada.</title>
        <authorList>
            <person name="Sulman M."/>
            <person name="Ellouze W."/>
            <person name="Ilyukhin E."/>
        </authorList>
    </citation>
    <scope>NUCLEOTIDE SEQUENCE [LARGE SCALE GENOMIC DNA]</scope>
    <source>
        <strain evidence="3 4">M169</strain>
    </source>
</reference>
<dbReference type="EMBL" id="JAKNSF020000131">
    <property type="protein sequence ID" value="KAK7712950.1"/>
    <property type="molecule type" value="Genomic_DNA"/>
</dbReference>
<dbReference type="Proteomes" id="UP001430848">
    <property type="component" value="Unassembled WGS sequence"/>
</dbReference>
<evidence type="ECO:0000256" key="1">
    <source>
        <dbReference type="SAM" id="Coils"/>
    </source>
</evidence>